<feature type="binding site" evidence="8">
    <location>
        <position position="187"/>
    </location>
    <ligand>
        <name>ATP</name>
        <dbReference type="ChEBI" id="CHEBI:30616"/>
    </ligand>
</feature>
<evidence type="ECO:0000256" key="7">
    <source>
        <dbReference type="ARBA" id="ARBA00023125"/>
    </source>
</evidence>
<evidence type="ECO:0000256" key="3">
    <source>
        <dbReference type="ARBA" id="ARBA00022705"/>
    </source>
</evidence>
<dbReference type="NCBIfam" id="TIGR00362">
    <property type="entry name" value="DnaA"/>
    <property type="match status" value="1"/>
</dbReference>
<evidence type="ECO:0000256" key="10">
    <source>
        <dbReference type="RuleBase" id="RU000577"/>
    </source>
</evidence>
<dbReference type="FunFam" id="3.40.50.300:FF:000668">
    <property type="entry name" value="Chromosomal replication initiator protein DnaA"/>
    <property type="match status" value="1"/>
</dbReference>
<gene>
    <name evidence="8" type="primary">dnaA</name>
    <name evidence="14" type="ORF">SAMN04487911_12452</name>
</gene>
<dbReference type="HAMAP" id="MF_00377">
    <property type="entry name" value="DnaA_bact"/>
    <property type="match status" value="1"/>
</dbReference>
<comment type="similarity">
    <text evidence="1 8 11">Belongs to the DnaA family.</text>
</comment>
<dbReference type="InterPro" id="IPR013317">
    <property type="entry name" value="DnaA_dom"/>
</dbReference>
<keyword evidence="4 8" id="KW-0547">Nucleotide-binding</keyword>
<dbReference type="SMART" id="SM00760">
    <property type="entry name" value="Bac_DnaA_C"/>
    <property type="match status" value="1"/>
</dbReference>
<accession>A0A1M6K5J1</accession>
<dbReference type="Pfam" id="PF08299">
    <property type="entry name" value="Bac_DnaA_C"/>
    <property type="match status" value="1"/>
</dbReference>
<comment type="subcellular location">
    <subcellularLocation>
        <location evidence="8">Cytoplasm</location>
    </subcellularLocation>
</comment>
<name>A0A1M6K5J1_9FLAO</name>
<dbReference type="STRING" id="558155.SAMN04487911_12452"/>
<keyword evidence="15" id="KW-1185">Reference proteome</keyword>
<evidence type="ECO:0000313" key="15">
    <source>
        <dbReference type="Proteomes" id="UP000184231"/>
    </source>
</evidence>
<keyword evidence="3 8" id="KW-0235">DNA replication</keyword>
<dbReference type="GO" id="GO:0008289">
    <property type="term" value="F:lipid binding"/>
    <property type="evidence" value="ECO:0007669"/>
    <property type="project" value="UniProtKB-KW"/>
</dbReference>
<dbReference type="InterPro" id="IPR024633">
    <property type="entry name" value="DnaA_N_dom"/>
</dbReference>
<dbReference type="GO" id="GO:0006275">
    <property type="term" value="P:regulation of DNA replication"/>
    <property type="evidence" value="ECO:0007669"/>
    <property type="project" value="UniProtKB-UniRule"/>
</dbReference>
<evidence type="ECO:0000313" key="14">
    <source>
        <dbReference type="EMBL" id="SHJ54167.1"/>
    </source>
</evidence>
<evidence type="ECO:0000256" key="2">
    <source>
        <dbReference type="ARBA" id="ARBA00022490"/>
    </source>
</evidence>
<dbReference type="GO" id="GO:0005737">
    <property type="term" value="C:cytoplasm"/>
    <property type="evidence" value="ECO:0007669"/>
    <property type="project" value="UniProtKB-SubCell"/>
</dbReference>
<keyword evidence="7 8" id="KW-0238">DNA-binding</keyword>
<feature type="domain" description="AAA+ ATPase" evidence="12">
    <location>
        <begin position="172"/>
        <end position="302"/>
    </location>
</feature>
<dbReference type="GO" id="GO:0006270">
    <property type="term" value="P:DNA replication initiation"/>
    <property type="evidence" value="ECO:0007669"/>
    <property type="project" value="UniProtKB-UniRule"/>
</dbReference>
<sequence>MSVTATSVWNNCLSFIKDNIQPQAFKTWFEPIKPIKLSDNALSVQVPSKFFYEWLEEHYVKLLKVSLTKELGETAKLVYIIKMENTYGNREPFTEKIPSANRSRVEPQELDVAIKSKNPELKNPFVIPGIRNIKIESQLNPNYSFDNFLEGDANRLARSAGMAVANKPGGTSFNPLLIFGGVGLGKTHLVHAIGVEIKDKYPEKTVLYISAEKFTQQYIESVKKNTRNDFIHFYQLIDVLVIDDVQFLSGKSGTQDVFFHIFNHLHQNGKQVILTSDKAPVDMQDIEQRLLSRFKWGLSAELQTPGYETRISILKNKLYRDGVEMPEEIIEYVAKHIKSNIRELEGAIISLIAQSSFNKKEVTLELAQFVVEKFVKNTKREVSIDYIQKVVSDYFEMDVSTLQSKTRKRHIVQARQLAMFFAKKFTKASLASIGSQIGKRDHATVLHACKTVDNLAETDKQFKKYIEDLSKKFS</sequence>
<dbReference type="Gene3D" id="1.10.1750.10">
    <property type="match status" value="1"/>
</dbReference>
<comment type="domain">
    <text evidence="8">Domain I is involved in oligomerization and binding regulators, domain II is flexibile and of varying length in different bacteria, domain III forms the AAA+ region, while domain IV binds dsDNA.</text>
</comment>
<dbReference type="SUPFAM" id="SSF52540">
    <property type="entry name" value="P-loop containing nucleoside triphosphate hydrolases"/>
    <property type="match status" value="1"/>
</dbReference>
<evidence type="ECO:0000256" key="8">
    <source>
        <dbReference type="HAMAP-Rule" id="MF_00377"/>
    </source>
</evidence>
<dbReference type="CDD" id="cd00009">
    <property type="entry name" value="AAA"/>
    <property type="match status" value="1"/>
</dbReference>
<dbReference type="InterPro" id="IPR038454">
    <property type="entry name" value="DnaA_N_sf"/>
</dbReference>
<comment type="caution">
    <text evidence="8">Lacks conserved residue(s) required for the propagation of feature annotation.</text>
</comment>
<dbReference type="InterPro" id="IPR018312">
    <property type="entry name" value="Chromosome_initiator_DnaA_CS"/>
</dbReference>
<dbReference type="Gene3D" id="3.30.300.180">
    <property type="match status" value="1"/>
</dbReference>
<evidence type="ECO:0000259" key="13">
    <source>
        <dbReference type="SMART" id="SM00760"/>
    </source>
</evidence>
<dbReference type="PRINTS" id="PR00051">
    <property type="entry name" value="DNAA"/>
</dbReference>
<evidence type="ECO:0000256" key="4">
    <source>
        <dbReference type="ARBA" id="ARBA00022741"/>
    </source>
</evidence>
<proteinExistence type="inferred from homology"/>
<dbReference type="PANTHER" id="PTHR30050:SF2">
    <property type="entry name" value="CHROMOSOMAL REPLICATION INITIATOR PROTEIN DNAA"/>
    <property type="match status" value="1"/>
</dbReference>
<keyword evidence="5 8" id="KW-0067">ATP-binding</keyword>
<dbReference type="Gene3D" id="3.40.50.300">
    <property type="entry name" value="P-loop containing nucleotide triphosphate hydrolases"/>
    <property type="match status" value="1"/>
</dbReference>
<dbReference type="SMART" id="SM00382">
    <property type="entry name" value="AAA"/>
    <property type="match status" value="1"/>
</dbReference>
<comment type="function">
    <text evidence="8 10">Plays an essential role in the initiation and regulation of chromosomal replication. ATP-DnaA binds to the origin of replication (oriC) to initiate formation of the DNA replication initiation complex once per cell cycle. Binds the DnaA box (a 9 base pair repeat at the origin) and separates the double-stranded (ds)DNA. Forms a right-handed helical filament on oriC DNA; dsDNA binds to the exterior of the filament while single-stranded (ss)DNA is stabiized in the filament's interior. The ATP-DnaA-oriC complex binds and stabilizes one strand of the AT-rich DNA unwinding element (DUE), permitting loading of DNA polymerase. After initiation quickly degrades to an ADP-DnaA complex that is not apt for DNA replication. Binds acidic phospholipids.</text>
</comment>
<dbReference type="Pfam" id="PF00308">
    <property type="entry name" value="Bac_DnaA"/>
    <property type="match status" value="1"/>
</dbReference>
<dbReference type="InterPro" id="IPR001957">
    <property type="entry name" value="Chromosome_initiator_DnaA"/>
</dbReference>
<dbReference type="CDD" id="cd06571">
    <property type="entry name" value="Bac_DnaA_C"/>
    <property type="match status" value="1"/>
</dbReference>
<dbReference type="PANTHER" id="PTHR30050">
    <property type="entry name" value="CHROMOSOMAL REPLICATION INITIATOR PROTEIN DNAA"/>
    <property type="match status" value="1"/>
</dbReference>
<protein>
    <recommendedName>
        <fullName evidence="8 9">Chromosomal replication initiator protein DnaA</fullName>
    </recommendedName>
</protein>
<reference evidence="14 15" key="1">
    <citation type="submission" date="2016-11" db="EMBL/GenBank/DDBJ databases">
        <authorList>
            <person name="Jaros S."/>
            <person name="Januszkiewicz K."/>
            <person name="Wedrychowicz H."/>
        </authorList>
    </citation>
    <scope>NUCLEOTIDE SEQUENCE [LARGE SCALE GENOMIC DNA]</scope>
    <source>
        <strain evidence="14 15">CGMCC 1.8863</strain>
    </source>
</reference>
<dbReference type="GO" id="GO:0005524">
    <property type="term" value="F:ATP binding"/>
    <property type="evidence" value="ECO:0007669"/>
    <property type="project" value="UniProtKB-UniRule"/>
</dbReference>
<evidence type="ECO:0000256" key="5">
    <source>
        <dbReference type="ARBA" id="ARBA00022840"/>
    </source>
</evidence>
<feature type="binding site" evidence="8">
    <location>
        <position position="183"/>
    </location>
    <ligand>
        <name>ATP</name>
        <dbReference type="ChEBI" id="CHEBI:30616"/>
    </ligand>
</feature>
<dbReference type="Gene3D" id="1.10.8.60">
    <property type="match status" value="1"/>
</dbReference>
<dbReference type="Proteomes" id="UP000184231">
    <property type="component" value="Unassembled WGS sequence"/>
</dbReference>
<dbReference type="AlphaFoldDB" id="A0A1M6K5J1"/>
<dbReference type="Pfam" id="PF11638">
    <property type="entry name" value="DnaA_N"/>
    <property type="match status" value="1"/>
</dbReference>
<feature type="domain" description="Chromosomal replication initiator DnaA C-terminal" evidence="13">
    <location>
        <begin position="383"/>
        <end position="452"/>
    </location>
</feature>
<evidence type="ECO:0000256" key="9">
    <source>
        <dbReference type="NCBIfam" id="TIGR00362"/>
    </source>
</evidence>
<organism evidence="14 15">
    <name type="scientific">Arenibacter nanhaiticus</name>
    <dbReference type="NCBI Taxonomy" id="558155"/>
    <lineage>
        <taxon>Bacteria</taxon>
        <taxon>Pseudomonadati</taxon>
        <taxon>Bacteroidota</taxon>
        <taxon>Flavobacteriia</taxon>
        <taxon>Flavobacteriales</taxon>
        <taxon>Flavobacteriaceae</taxon>
        <taxon>Arenibacter</taxon>
    </lineage>
</organism>
<dbReference type="InterPro" id="IPR010921">
    <property type="entry name" value="Trp_repressor/repl_initiator"/>
</dbReference>
<dbReference type="GO" id="GO:0005886">
    <property type="term" value="C:plasma membrane"/>
    <property type="evidence" value="ECO:0007669"/>
    <property type="project" value="TreeGrafter"/>
</dbReference>
<dbReference type="InterPro" id="IPR013159">
    <property type="entry name" value="DnaA_C"/>
</dbReference>
<comment type="subunit">
    <text evidence="8">Oligomerizes as a right-handed, spiral filament on DNA at oriC.</text>
</comment>
<dbReference type="InterPro" id="IPR020591">
    <property type="entry name" value="Chromosome_initiator_DnaA-like"/>
</dbReference>
<feature type="region of interest" description="Domain IV, binds dsDNA" evidence="8">
    <location>
        <begin position="356"/>
        <end position="474"/>
    </location>
</feature>
<evidence type="ECO:0000256" key="1">
    <source>
        <dbReference type="ARBA" id="ARBA00006583"/>
    </source>
</evidence>
<dbReference type="GO" id="GO:0003688">
    <property type="term" value="F:DNA replication origin binding"/>
    <property type="evidence" value="ECO:0007669"/>
    <property type="project" value="UniProtKB-UniRule"/>
</dbReference>
<dbReference type="PROSITE" id="PS01008">
    <property type="entry name" value="DNAA"/>
    <property type="match status" value="1"/>
</dbReference>
<evidence type="ECO:0000256" key="11">
    <source>
        <dbReference type="RuleBase" id="RU004227"/>
    </source>
</evidence>
<evidence type="ECO:0000256" key="6">
    <source>
        <dbReference type="ARBA" id="ARBA00023121"/>
    </source>
</evidence>
<dbReference type="SUPFAM" id="SSF48295">
    <property type="entry name" value="TrpR-like"/>
    <property type="match status" value="1"/>
</dbReference>
<feature type="binding site" evidence="8">
    <location>
        <position position="185"/>
    </location>
    <ligand>
        <name>ATP</name>
        <dbReference type="ChEBI" id="CHEBI:30616"/>
    </ligand>
</feature>
<dbReference type="OrthoDB" id="9807019at2"/>
<dbReference type="InterPro" id="IPR003593">
    <property type="entry name" value="AAA+_ATPase"/>
</dbReference>
<evidence type="ECO:0000259" key="12">
    <source>
        <dbReference type="SMART" id="SM00382"/>
    </source>
</evidence>
<dbReference type="RefSeq" id="WP_072765308.1">
    <property type="nucleotide sequence ID" value="NZ_FQYX01000024.1"/>
</dbReference>
<feature type="region of interest" description="Domain I, interacts with DnaA modulators" evidence="8">
    <location>
        <begin position="1"/>
        <end position="100"/>
    </location>
</feature>
<feature type="binding site" evidence="8">
    <location>
        <position position="186"/>
    </location>
    <ligand>
        <name>ATP</name>
        <dbReference type="ChEBI" id="CHEBI:30616"/>
    </ligand>
</feature>
<keyword evidence="6 8" id="KW-0446">Lipid-binding</keyword>
<dbReference type="InterPro" id="IPR027417">
    <property type="entry name" value="P-loop_NTPase"/>
</dbReference>
<dbReference type="EMBL" id="FQYX01000024">
    <property type="protein sequence ID" value="SHJ54167.1"/>
    <property type="molecule type" value="Genomic_DNA"/>
</dbReference>
<keyword evidence="2 8" id="KW-0963">Cytoplasm</keyword>